<feature type="region of interest" description="Disordered" evidence="1">
    <location>
        <begin position="1"/>
        <end position="89"/>
    </location>
</feature>
<evidence type="ECO:0000313" key="2">
    <source>
        <dbReference type="EMBL" id="QEE20775.1"/>
    </source>
</evidence>
<accession>A0A5B9DPC8</accession>
<dbReference type="Proteomes" id="UP000321062">
    <property type="component" value="Chromosome"/>
</dbReference>
<dbReference type="KEGG" id="yti:FNA67_11585"/>
<dbReference type="AlphaFoldDB" id="A0A5B9DPC8"/>
<organism evidence="2 3">
    <name type="scientific">Paradevosia tibetensis</name>
    <dbReference type="NCBI Taxonomy" id="1447062"/>
    <lineage>
        <taxon>Bacteria</taxon>
        <taxon>Pseudomonadati</taxon>
        <taxon>Pseudomonadota</taxon>
        <taxon>Alphaproteobacteria</taxon>
        <taxon>Hyphomicrobiales</taxon>
        <taxon>Devosiaceae</taxon>
        <taxon>Paradevosia</taxon>
    </lineage>
</organism>
<feature type="compositionally biased region" description="Basic residues" evidence="1">
    <location>
        <begin position="12"/>
        <end position="24"/>
    </location>
</feature>
<protein>
    <submittedName>
        <fullName evidence="2">Uncharacterized protein</fullName>
    </submittedName>
</protein>
<feature type="compositionally biased region" description="Basic and acidic residues" evidence="1">
    <location>
        <begin position="78"/>
        <end position="89"/>
    </location>
</feature>
<keyword evidence="3" id="KW-1185">Reference proteome</keyword>
<dbReference type="EMBL" id="CP041690">
    <property type="protein sequence ID" value="QEE20775.1"/>
    <property type="molecule type" value="Genomic_DNA"/>
</dbReference>
<proteinExistence type="predicted"/>
<evidence type="ECO:0000256" key="1">
    <source>
        <dbReference type="SAM" id="MobiDB-lite"/>
    </source>
</evidence>
<sequence>MAQQSTTEPRKAPKRQGPKTRAQAHRIVTGAENTAGADVPLPGETLKHANLRYPKPGPGDAYNISTGDRSIKRGANQETEHHKQRADES</sequence>
<reference evidence="2 3" key="1">
    <citation type="journal article" date="2015" name="Int. J. Syst. Evol. Microbiol.">
        <title>Youhaiella tibetensis gen. nov., sp. nov., isolated from subsurface sediment.</title>
        <authorList>
            <person name="Wang Y.X."/>
            <person name="Huang F.Q."/>
            <person name="Nogi Y."/>
            <person name="Pang S.J."/>
            <person name="Wang P.K."/>
            <person name="Lv J."/>
        </authorList>
    </citation>
    <scope>NUCLEOTIDE SEQUENCE [LARGE SCALE GENOMIC DNA]</scope>
    <source>
        <strain evidence="3">fig4</strain>
    </source>
</reference>
<dbReference type="RefSeq" id="WP_049705258.1">
    <property type="nucleotide sequence ID" value="NZ_BMFM01000001.1"/>
</dbReference>
<dbReference type="OrthoDB" id="7950817at2"/>
<gene>
    <name evidence="2" type="ORF">FNA67_11585</name>
</gene>
<evidence type="ECO:0000313" key="3">
    <source>
        <dbReference type="Proteomes" id="UP000321062"/>
    </source>
</evidence>
<name>A0A5B9DPC8_9HYPH</name>